<feature type="compositionally biased region" description="Gly residues" evidence="1">
    <location>
        <begin position="80"/>
        <end position="89"/>
    </location>
</feature>
<feature type="compositionally biased region" description="Basic residues" evidence="1">
    <location>
        <begin position="27"/>
        <end position="44"/>
    </location>
</feature>
<evidence type="ECO:0000313" key="3">
    <source>
        <dbReference type="Proteomes" id="UP001346869"/>
    </source>
</evidence>
<evidence type="ECO:0000256" key="1">
    <source>
        <dbReference type="SAM" id="MobiDB-lite"/>
    </source>
</evidence>
<keyword evidence="3" id="KW-1185">Reference proteome</keyword>
<protein>
    <submittedName>
        <fullName evidence="2">Uncharacterized protein</fullName>
    </submittedName>
</protein>
<feature type="region of interest" description="Disordered" evidence="1">
    <location>
        <begin position="1"/>
        <end position="89"/>
    </location>
</feature>
<dbReference type="EMBL" id="JAUZQC010000015">
    <property type="protein sequence ID" value="KAK5858133.1"/>
    <property type="molecule type" value="Genomic_DNA"/>
</dbReference>
<reference evidence="2 3" key="1">
    <citation type="journal article" date="2023" name="Genes (Basel)">
        <title>Chromosome-Level Genome Assembly and Circadian Gene Repertoire of the Patagonia Blennie Eleginops maclovinus-The Closest Ancestral Proxy of Antarctic Cryonotothenioids.</title>
        <authorList>
            <person name="Cheng C.C."/>
            <person name="Rivera-Colon A.G."/>
            <person name="Minhas B.F."/>
            <person name="Wilson L."/>
            <person name="Rayamajhi N."/>
            <person name="Vargas-Chacoff L."/>
            <person name="Catchen J.M."/>
        </authorList>
    </citation>
    <scope>NUCLEOTIDE SEQUENCE [LARGE SCALE GENOMIC DNA]</scope>
    <source>
        <strain evidence="2">JMC-PN-2008</strain>
    </source>
</reference>
<evidence type="ECO:0000313" key="2">
    <source>
        <dbReference type="EMBL" id="KAK5858133.1"/>
    </source>
</evidence>
<proteinExistence type="predicted"/>
<dbReference type="AlphaFoldDB" id="A0AAN8AFM1"/>
<name>A0AAN8AFM1_ELEMC</name>
<organism evidence="2 3">
    <name type="scientific">Eleginops maclovinus</name>
    <name type="common">Patagonian blennie</name>
    <name type="synonym">Eleginus maclovinus</name>
    <dbReference type="NCBI Taxonomy" id="56733"/>
    <lineage>
        <taxon>Eukaryota</taxon>
        <taxon>Metazoa</taxon>
        <taxon>Chordata</taxon>
        <taxon>Craniata</taxon>
        <taxon>Vertebrata</taxon>
        <taxon>Euteleostomi</taxon>
        <taxon>Actinopterygii</taxon>
        <taxon>Neopterygii</taxon>
        <taxon>Teleostei</taxon>
        <taxon>Neoteleostei</taxon>
        <taxon>Acanthomorphata</taxon>
        <taxon>Eupercaria</taxon>
        <taxon>Perciformes</taxon>
        <taxon>Notothenioidei</taxon>
        <taxon>Eleginopidae</taxon>
        <taxon>Eleginops</taxon>
    </lineage>
</organism>
<accession>A0AAN8AFM1</accession>
<comment type="caution">
    <text evidence="2">The sequence shown here is derived from an EMBL/GenBank/DDBJ whole genome shotgun (WGS) entry which is preliminary data.</text>
</comment>
<feature type="compositionally biased region" description="Polar residues" evidence="1">
    <location>
        <begin position="64"/>
        <end position="74"/>
    </location>
</feature>
<reference evidence="2 3" key="2">
    <citation type="journal article" date="2023" name="Mol. Biol. Evol.">
        <title>Genomics of Secondarily Temperate Adaptation in the Only Non-Antarctic Icefish.</title>
        <authorList>
            <person name="Rivera-Colon A.G."/>
            <person name="Rayamajhi N."/>
            <person name="Minhas B.F."/>
            <person name="Madrigal G."/>
            <person name="Bilyk K.T."/>
            <person name="Yoon V."/>
            <person name="Hune M."/>
            <person name="Gregory S."/>
            <person name="Cheng C.H.C."/>
            <person name="Catchen J.M."/>
        </authorList>
    </citation>
    <scope>NUCLEOTIDE SEQUENCE [LARGE SCALE GENOMIC DNA]</scope>
    <source>
        <strain evidence="2">JMC-PN-2008</strain>
    </source>
</reference>
<dbReference type="Proteomes" id="UP001346869">
    <property type="component" value="Unassembled WGS sequence"/>
</dbReference>
<sequence>MLQSTQFGPSYNPAARKQPQEGYRNQPRQHRGRGRDRGHGRGRGNPRLTNVTIVDNQDIGHLSAPTTSGSSNHLHLTELRGGGMTGKGQ</sequence>
<gene>
    <name evidence="2" type="ORF">PBY51_002299</name>
</gene>